<feature type="compositionally biased region" description="Polar residues" evidence="1">
    <location>
        <begin position="578"/>
        <end position="588"/>
    </location>
</feature>
<dbReference type="GO" id="GO:0006897">
    <property type="term" value="P:endocytosis"/>
    <property type="evidence" value="ECO:0007669"/>
    <property type="project" value="TreeGrafter"/>
</dbReference>
<dbReference type="EMBL" id="LT635758">
    <property type="protein sequence ID" value="SGZ52007.1"/>
    <property type="molecule type" value="Genomic_DNA"/>
</dbReference>
<protein>
    <submittedName>
        <fullName evidence="3">CIC11C00000003821</fullName>
    </submittedName>
</protein>
<dbReference type="InterPro" id="IPR018556">
    <property type="entry name" value="SPIN90/Ldb17_LRD"/>
</dbReference>
<feature type="region of interest" description="Disordered" evidence="1">
    <location>
        <begin position="567"/>
        <end position="610"/>
    </location>
</feature>
<accession>A0A1L0BKM4</accession>
<dbReference type="GO" id="GO:0051666">
    <property type="term" value="P:actin cortical patch localization"/>
    <property type="evidence" value="ECO:0007669"/>
    <property type="project" value="TreeGrafter"/>
</dbReference>
<dbReference type="STRING" id="45354.A0A1L0BKM4"/>
<organism evidence="3 4">
    <name type="scientific">Sungouiella intermedia</name>
    <dbReference type="NCBI Taxonomy" id="45354"/>
    <lineage>
        <taxon>Eukaryota</taxon>
        <taxon>Fungi</taxon>
        <taxon>Dikarya</taxon>
        <taxon>Ascomycota</taxon>
        <taxon>Saccharomycotina</taxon>
        <taxon>Pichiomycetes</taxon>
        <taxon>Metschnikowiaceae</taxon>
        <taxon>Sungouiella</taxon>
    </lineage>
</organism>
<evidence type="ECO:0000259" key="2">
    <source>
        <dbReference type="Pfam" id="PF09431"/>
    </source>
</evidence>
<dbReference type="PANTHER" id="PTHR13357:SF1">
    <property type="entry name" value="NCK-INTERACTING PROTEIN WITH SH3 DOMAIN"/>
    <property type="match status" value="1"/>
</dbReference>
<dbReference type="PANTHER" id="PTHR13357">
    <property type="entry name" value="SH3 ADAPTER PROTEIN SPIN90 NCK INTERACTING PROTEIN WITH SH3 DOMAIN"/>
    <property type="match status" value="1"/>
</dbReference>
<evidence type="ECO:0000313" key="3">
    <source>
        <dbReference type="EMBL" id="SGZ52007.1"/>
    </source>
</evidence>
<dbReference type="AlphaFoldDB" id="A0A1L0BKM4"/>
<name>A0A1L0BKM4_9ASCO</name>
<dbReference type="GO" id="GO:0030479">
    <property type="term" value="C:actin cortical patch"/>
    <property type="evidence" value="ECO:0007669"/>
    <property type="project" value="TreeGrafter"/>
</dbReference>
<dbReference type="InterPro" id="IPR030125">
    <property type="entry name" value="SPIN90/Ldb17"/>
</dbReference>
<sequence length="610" mass="69114">MFETRRPTNLDMSTDLPVTTFPRNNTQISAELDDQLRPLLVNSDSFECNANFSTFLKLVVDHLKDLPETYHACLVYALQLLHLNLFQKNLVICLGKILGLLSVLSSLVPGDNESETRYLKELLLIIMLLLLKLSGDSTSDCDLSVDDVKLFQTLKLLGMMQIIADFISDHIERKDSTHASYVLLKFSCDIVFHYLYHVVLLDDREFADLMETLLIQSLIADLLSNDNFNNYELAGDDFEDEAKLIAYEEFKLLLLINEQYMMKSLSCNILQNKVIDGLLTQRKDSINGICGFTNLLVYHMNREESHIIKILMLKFLYLIFTSSRTSGLPYLNDVKILVDIFIRELNDNSYSIETDGDSTLLALTYLKVLYPMLTFSELGNLNPSYKAAELTEVLRNVVVNCDTGSSDNDDESFINQDVERLIQTSSIVKIAMKCLAIPWLKRAGSRGIPTRLMKHPNPSNDSISSASSINSRGVKVEASDLFNSTDSLSFTRVASVRASTKNDFHKHTTSHNMNLESTTEDDSLEENIFEVNNHNIFLQPKRSNSSKSSTKNRLSAVLLDLPKEYLRHKKLPPLPQEARTSPPRTYTSVAEKARSKKAPPPPPPPPRRRR</sequence>
<keyword evidence="4" id="KW-1185">Reference proteome</keyword>
<feature type="domain" description="SPIN90/Ldb17 leucine-rich" evidence="2">
    <location>
        <begin position="244"/>
        <end position="389"/>
    </location>
</feature>
<evidence type="ECO:0000313" key="4">
    <source>
        <dbReference type="Proteomes" id="UP000182334"/>
    </source>
</evidence>
<feature type="compositionally biased region" description="Pro residues" evidence="1">
    <location>
        <begin position="598"/>
        <end position="610"/>
    </location>
</feature>
<dbReference type="OrthoDB" id="445362at2759"/>
<gene>
    <name evidence="3" type="ORF">SAMEA4029010_CIC11G00000003821</name>
</gene>
<proteinExistence type="predicted"/>
<dbReference type="GO" id="GO:0000147">
    <property type="term" value="P:actin cortical patch assembly"/>
    <property type="evidence" value="ECO:0007669"/>
    <property type="project" value="TreeGrafter"/>
</dbReference>
<dbReference type="Proteomes" id="UP000182334">
    <property type="component" value="Chromosome III"/>
</dbReference>
<dbReference type="GO" id="GO:0071933">
    <property type="term" value="F:Arp2/3 complex binding"/>
    <property type="evidence" value="ECO:0007669"/>
    <property type="project" value="TreeGrafter"/>
</dbReference>
<reference evidence="3 4" key="1">
    <citation type="submission" date="2016-10" db="EMBL/GenBank/DDBJ databases">
        <authorList>
            <person name="de Groot N.N."/>
        </authorList>
    </citation>
    <scope>NUCLEOTIDE SEQUENCE [LARGE SCALE GENOMIC DNA]</scope>
    <source>
        <strain evidence="3 4">CBS 141442</strain>
    </source>
</reference>
<dbReference type="Pfam" id="PF09431">
    <property type="entry name" value="SPIN90_LRD"/>
    <property type="match status" value="1"/>
</dbReference>
<evidence type="ECO:0000256" key="1">
    <source>
        <dbReference type="SAM" id="MobiDB-lite"/>
    </source>
</evidence>